<dbReference type="Proteomes" id="UP001523392">
    <property type="component" value="Unassembled WGS sequence"/>
</dbReference>
<dbReference type="RefSeq" id="WP_252952290.1">
    <property type="nucleotide sequence ID" value="NZ_JAFIRR010000030.1"/>
</dbReference>
<sequence>MGAVIESRFFRLAQAYLHAPAMEDRQVALGAMLDLAMGPDSAEATAARMFSADTMGVSLTWEYGSYTATLSRPIPVYREGEVVVLRPGQQAGAPADIVATGGQRRPSPMPSDAPRQGEEARLALAVRKLDGKAPPESRAEAFEAMMWLATTAASQKMREAACAELAKHGVRLLPAGSQAESGAAQPIRKTRSPRRGKTRG</sequence>
<feature type="compositionally biased region" description="Basic residues" evidence="1">
    <location>
        <begin position="188"/>
        <end position="200"/>
    </location>
</feature>
<protein>
    <submittedName>
        <fullName evidence="2">Uncharacterized protein</fullName>
    </submittedName>
</protein>
<proteinExistence type="predicted"/>
<organism evidence="2 3">
    <name type="scientific">Siccirubricoccus soli</name>
    <dbReference type="NCBI Taxonomy" id="2899147"/>
    <lineage>
        <taxon>Bacteria</taxon>
        <taxon>Pseudomonadati</taxon>
        <taxon>Pseudomonadota</taxon>
        <taxon>Alphaproteobacteria</taxon>
        <taxon>Acetobacterales</taxon>
        <taxon>Roseomonadaceae</taxon>
        <taxon>Siccirubricoccus</taxon>
    </lineage>
</organism>
<dbReference type="EMBL" id="JAFIRR010000030">
    <property type="protein sequence ID" value="MCO6415694.1"/>
    <property type="molecule type" value="Genomic_DNA"/>
</dbReference>
<evidence type="ECO:0000313" key="3">
    <source>
        <dbReference type="Proteomes" id="UP001523392"/>
    </source>
</evidence>
<keyword evidence="3" id="KW-1185">Reference proteome</keyword>
<comment type="caution">
    <text evidence="2">The sequence shown here is derived from an EMBL/GenBank/DDBJ whole genome shotgun (WGS) entry which is preliminary data.</text>
</comment>
<evidence type="ECO:0000256" key="1">
    <source>
        <dbReference type="SAM" id="MobiDB-lite"/>
    </source>
</evidence>
<evidence type="ECO:0000313" key="2">
    <source>
        <dbReference type="EMBL" id="MCO6415694.1"/>
    </source>
</evidence>
<feature type="region of interest" description="Disordered" evidence="1">
    <location>
        <begin position="98"/>
        <end position="117"/>
    </location>
</feature>
<accession>A0ABT1D3B0</accession>
<feature type="region of interest" description="Disordered" evidence="1">
    <location>
        <begin position="175"/>
        <end position="200"/>
    </location>
</feature>
<reference evidence="2 3" key="1">
    <citation type="submission" date="2021-12" db="EMBL/GenBank/DDBJ databases">
        <title>Siccirubricoccus leaddurans sp. nov., a high concentration Zn2+ tolerance bacterium.</title>
        <authorList>
            <person name="Cao Y."/>
        </authorList>
    </citation>
    <scope>NUCLEOTIDE SEQUENCE [LARGE SCALE GENOMIC DNA]</scope>
    <source>
        <strain evidence="2 3">KC 17139</strain>
    </source>
</reference>
<name>A0ABT1D3B0_9PROT</name>
<gene>
    <name evidence="2" type="ORF">JYK14_05815</name>
</gene>